<dbReference type="GO" id="GO:0022625">
    <property type="term" value="C:cytosolic large ribosomal subunit"/>
    <property type="evidence" value="ECO:0007669"/>
    <property type="project" value="UniProtKB-UniRule"/>
</dbReference>
<keyword evidence="6" id="KW-0694">RNA-binding</keyword>
<gene>
    <name evidence="8" type="primary">rplF</name>
    <name evidence="8" type="ORF">BWY73_00657</name>
</gene>
<dbReference type="SUPFAM" id="SSF56053">
    <property type="entry name" value="Ribosomal protein L6"/>
    <property type="match status" value="2"/>
</dbReference>
<evidence type="ECO:0000256" key="3">
    <source>
        <dbReference type="ARBA" id="ARBA00035454"/>
    </source>
</evidence>
<dbReference type="InterPro" id="IPR020040">
    <property type="entry name" value="Ribosomal_uL6_a/b-dom"/>
</dbReference>
<name>A0A1V5MIX4_UNCT6</name>
<dbReference type="EMBL" id="MWAK01000071">
    <property type="protein sequence ID" value="OPZ92761.1"/>
    <property type="molecule type" value="Genomic_DNA"/>
</dbReference>
<dbReference type="InterPro" id="IPR000702">
    <property type="entry name" value="Ribosomal_uL6-like"/>
</dbReference>
<dbReference type="InterPro" id="IPR019906">
    <property type="entry name" value="Ribosomal_uL6_bac-type"/>
</dbReference>
<evidence type="ECO:0000256" key="5">
    <source>
        <dbReference type="RuleBase" id="RU003869"/>
    </source>
</evidence>
<comment type="caution">
    <text evidence="8">The sequence shown here is derived from an EMBL/GenBank/DDBJ whole genome shotgun (WGS) entry which is preliminary data.</text>
</comment>
<dbReference type="GO" id="GO:0002181">
    <property type="term" value="P:cytoplasmic translation"/>
    <property type="evidence" value="ECO:0007669"/>
    <property type="project" value="TreeGrafter"/>
</dbReference>
<dbReference type="GO" id="GO:0019843">
    <property type="term" value="F:rRNA binding"/>
    <property type="evidence" value="ECO:0007669"/>
    <property type="project" value="UniProtKB-UniRule"/>
</dbReference>
<dbReference type="Gene3D" id="3.90.930.12">
    <property type="entry name" value="Ribosomal protein L6, alpha-beta domain"/>
    <property type="match status" value="2"/>
</dbReference>
<feature type="domain" description="Large ribosomal subunit protein uL6 alpha-beta" evidence="7">
    <location>
        <begin position="98"/>
        <end position="171"/>
    </location>
</feature>
<dbReference type="PIRSF" id="PIRSF002162">
    <property type="entry name" value="Ribosomal_L6"/>
    <property type="match status" value="1"/>
</dbReference>
<sequence>MAKQGKRPVRIPDGVKASLEGTVLKMSGPMGNLGLEVPPVLSVVLEKGSIRVDFRSAAGNGERKNETENESLRSLYRALINSRMKAVKEGITKQLEVIGVGYQAELKGKNLVLKIGFSHPVSVPVPSEIKVKVEKNLITLAGSDPQQVGDFAARVRGVRPPEPYGGKGIRYQGEYVRQKVGKTAGATGTTK</sequence>
<accession>A0A1V5MIX4</accession>
<dbReference type="AlphaFoldDB" id="A0A1V5MIX4"/>
<evidence type="ECO:0000256" key="4">
    <source>
        <dbReference type="NCBIfam" id="TIGR03654"/>
    </source>
</evidence>
<proteinExistence type="inferred from homology"/>
<evidence type="ECO:0000259" key="7">
    <source>
        <dbReference type="Pfam" id="PF00347"/>
    </source>
</evidence>
<keyword evidence="6" id="KW-0699">rRNA-binding</keyword>
<dbReference type="Proteomes" id="UP000485484">
    <property type="component" value="Unassembled WGS sequence"/>
</dbReference>
<dbReference type="PANTHER" id="PTHR11655:SF14">
    <property type="entry name" value="LARGE RIBOSOMAL SUBUNIT PROTEIN UL6M"/>
    <property type="match status" value="1"/>
</dbReference>
<dbReference type="PANTHER" id="PTHR11655">
    <property type="entry name" value="60S/50S RIBOSOMAL PROTEIN L6/L9"/>
    <property type="match status" value="1"/>
</dbReference>
<comment type="similarity">
    <text evidence="5">Belongs to the universal ribosomal protein uL6 family.</text>
</comment>
<dbReference type="Pfam" id="PF00347">
    <property type="entry name" value="Ribosomal_L6"/>
    <property type="match status" value="1"/>
</dbReference>
<evidence type="ECO:0000313" key="8">
    <source>
        <dbReference type="EMBL" id="OPZ92761.1"/>
    </source>
</evidence>
<evidence type="ECO:0000256" key="2">
    <source>
        <dbReference type="ARBA" id="ARBA00023274"/>
    </source>
</evidence>
<keyword evidence="1 5" id="KW-0689">Ribosomal protein</keyword>
<protein>
    <recommendedName>
        <fullName evidence="3 4">50S ribosomal protein L6</fullName>
    </recommendedName>
</protein>
<evidence type="ECO:0000256" key="1">
    <source>
        <dbReference type="ARBA" id="ARBA00022980"/>
    </source>
</evidence>
<keyword evidence="2 5" id="KW-0687">Ribonucleoprotein</keyword>
<dbReference type="NCBIfam" id="TIGR03654">
    <property type="entry name" value="L6_bact"/>
    <property type="match status" value="1"/>
</dbReference>
<evidence type="ECO:0000256" key="6">
    <source>
        <dbReference type="RuleBase" id="RU003870"/>
    </source>
</evidence>
<organism evidence="8">
    <name type="scientific">candidate division TA06 bacterium ADurb.Bin417</name>
    <dbReference type="NCBI Taxonomy" id="1852828"/>
    <lineage>
        <taxon>Bacteria</taxon>
        <taxon>Bacteria division TA06</taxon>
    </lineage>
</organism>
<reference evidence="8" key="1">
    <citation type="submission" date="2017-02" db="EMBL/GenBank/DDBJ databases">
        <title>Delving into the versatile metabolic prowess of the omnipresent phylum Bacteroidetes.</title>
        <authorList>
            <person name="Nobu M.K."/>
            <person name="Mei R."/>
            <person name="Narihiro T."/>
            <person name="Kuroda K."/>
            <person name="Liu W.-T."/>
        </authorList>
    </citation>
    <scope>NUCLEOTIDE SEQUENCE</scope>
    <source>
        <strain evidence="8">ADurb.Bin417</strain>
    </source>
</reference>
<dbReference type="GO" id="GO:0003735">
    <property type="term" value="F:structural constituent of ribosome"/>
    <property type="evidence" value="ECO:0007669"/>
    <property type="project" value="UniProtKB-UniRule"/>
</dbReference>
<dbReference type="InterPro" id="IPR036789">
    <property type="entry name" value="Ribosomal_uL6-like_a/b-dom_sf"/>
</dbReference>
<dbReference type="PRINTS" id="PR00059">
    <property type="entry name" value="RIBOSOMALL6"/>
</dbReference>
<comment type="function">
    <text evidence="6">This protein binds to the 23S rRNA, and is important in its secondary structure. It is located near the subunit interface in the base of the L7/L12 stalk, and near the tRNA binding site of the peptidyltransferase center.</text>
</comment>